<organism evidence="2 3">
    <name type="scientific">Gemmatimonas groenlandica</name>
    <dbReference type="NCBI Taxonomy" id="2732249"/>
    <lineage>
        <taxon>Bacteria</taxon>
        <taxon>Pseudomonadati</taxon>
        <taxon>Gemmatimonadota</taxon>
        <taxon>Gemmatimonadia</taxon>
        <taxon>Gemmatimonadales</taxon>
        <taxon>Gemmatimonadaceae</taxon>
        <taxon>Gemmatimonas</taxon>
    </lineage>
</organism>
<accession>A0A6M4IJX8</accession>
<dbReference type="Proteomes" id="UP000500938">
    <property type="component" value="Chromosome"/>
</dbReference>
<dbReference type="KEGG" id="ggr:HKW67_00835"/>
<feature type="transmembrane region" description="Helical" evidence="1">
    <location>
        <begin position="73"/>
        <end position="97"/>
    </location>
</feature>
<evidence type="ECO:0000313" key="3">
    <source>
        <dbReference type="Proteomes" id="UP000500938"/>
    </source>
</evidence>
<dbReference type="EMBL" id="CP053085">
    <property type="protein sequence ID" value="QJR34159.1"/>
    <property type="molecule type" value="Genomic_DNA"/>
</dbReference>
<keyword evidence="1" id="KW-0812">Transmembrane</keyword>
<keyword evidence="3" id="KW-1185">Reference proteome</keyword>
<protein>
    <submittedName>
        <fullName evidence="2">Phage holin family protein</fullName>
    </submittedName>
</protein>
<sequence length="172" mass="18586">MRNDDFEVRLDRQREGSLPLIDVRVNDRQDAPLGTLLKQLTGDTADLLRQELALAKSEAREAGTRLMRDAAKVGIAAGLTLMGGLALTTSLIVGLGVLLSGNYWLSALIVGVAAFGAGYSMVQSALRDLSDHGFAPKEAIASLKADQRWASREVQDLKHELTDKSDPPHVRP</sequence>
<feature type="transmembrane region" description="Helical" evidence="1">
    <location>
        <begin position="103"/>
        <end position="122"/>
    </location>
</feature>
<dbReference type="RefSeq" id="WP_171223585.1">
    <property type="nucleotide sequence ID" value="NZ_CP053085.1"/>
</dbReference>
<keyword evidence="1" id="KW-0472">Membrane</keyword>
<evidence type="ECO:0000256" key="1">
    <source>
        <dbReference type="SAM" id="Phobius"/>
    </source>
</evidence>
<dbReference type="Pfam" id="PF07332">
    <property type="entry name" value="Phage_holin_3_6"/>
    <property type="match status" value="1"/>
</dbReference>
<evidence type="ECO:0000313" key="2">
    <source>
        <dbReference type="EMBL" id="QJR34159.1"/>
    </source>
</evidence>
<gene>
    <name evidence="2" type="ORF">HKW67_00835</name>
</gene>
<dbReference type="InterPro" id="IPR009937">
    <property type="entry name" value="Phage_holin_3_6"/>
</dbReference>
<dbReference type="AlphaFoldDB" id="A0A6M4IJX8"/>
<reference evidence="2 3" key="1">
    <citation type="submission" date="2020-05" db="EMBL/GenBank/DDBJ databases">
        <title>Complete genome sequence of Gemmatimonas greenlandica TET16.</title>
        <authorList>
            <person name="Zeng Y."/>
        </authorList>
    </citation>
    <scope>NUCLEOTIDE SEQUENCE [LARGE SCALE GENOMIC DNA]</scope>
    <source>
        <strain evidence="2 3">TET16</strain>
    </source>
</reference>
<keyword evidence="1" id="KW-1133">Transmembrane helix</keyword>
<proteinExistence type="predicted"/>
<name>A0A6M4IJX8_9BACT</name>